<evidence type="ECO:0000256" key="1">
    <source>
        <dbReference type="SAM" id="MobiDB-lite"/>
    </source>
</evidence>
<feature type="region of interest" description="Disordered" evidence="1">
    <location>
        <begin position="1"/>
        <end position="47"/>
    </location>
</feature>
<dbReference type="AlphaFoldDB" id="A0A7S4IMV7"/>
<feature type="compositionally biased region" description="Low complexity" evidence="1">
    <location>
        <begin position="23"/>
        <end position="41"/>
    </location>
</feature>
<sequence>MRSVSGRSSAPEDLDTASESQFAASSRSSRSSSSAPPAGGSITDMSSMMPTRSRLLDCIALVPTSMVIIGMPPPPPPPPIPVQVRSVAWKCMDFRIEVAPVVMLSDIKALIIERHAKATSKDLIRRMNFWFDDVAPDKLIETDMTPMGEIKFSRKGETGLFELFYEYQPHHDPFEGRPFAAVLNATNPQLSMPKPRPPAPPASA</sequence>
<dbReference type="EMBL" id="HBKO01025778">
    <property type="protein sequence ID" value="CAE2234033.1"/>
    <property type="molecule type" value="Transcribed_RNA"/>
</dbReference>
<organism evidence="2">
    <name type="scientific">Prymnesium polylepis</name>
    <dbReference type="NCBI Taxonomy" id="72548"/>
    <lineage>
        <taxon>Eukaryota</taxon>
        <taxon>Haptista</taxon>
        <taxon>Haptophyta</taxon>
        <taxon>Prymnesiophyceae</taxon>
        <taxon>Prymnesiales</taxon>
        <taxon>Prymnesiaceae</taxon>
        <taxon>Prymnesium</taxon>
    </lineage>
</organism>
<protein>
    <submittedName>
        <fullName evidence="2">Uncharacterized protein</fullName>
    </submittedName>
</protein>
<proteinExistence type="predicted"/>
<gene>
    <name evidence="2" type="ORF">CPOL0286_LOCUS11762</name>
</gene>
<reference evidence="2" key="1">
    <citation type="submission" date="2021-01" db="EMBL/GenBank/DDBJ databases">
        <authorList>
            <person name="Corre E."/>
            <person name="Pelletier E."/>
            <person name="Niang G."/>
            <person name="Scheremetjew M."/>
            <person name="Finn R."/>
            <person name="Kale V."/>
            <person name="Holt S."/>
            <person name="Cochrane G."/>
            <person name="Meng A."/>
            <person name="Brown T."/>
            <person name="Cohen L."/>
        </authorList>
    </citation>
    <scope>NUCLEOTIDE SEQUENCE</scope>
    <source>
        <strain evidence="2">UIO037</strain>
    </source>
</reference>
<evidence type="ECO:0000313" key="2">
    <source>
        <dbReference type="EMBL" id="CAE2234033.1"/>
    </source>
</evidence>
<name>A0A7S4IMV7_9EUKA</name>
<accession>A0A7S4IMV7</accession>